<dbReference type="RefSeq" id="WP_137267833.1">
    <property type="nucleotide sequence ID" value="NZ_SZUA01000003.1"/>
</dbReference>
<protein>
    <submittedName>
        <fullName evidence="2">Uncharacterized protein</fullName>
    </submittedName>
</protein>
<comment type="caution">
    <text evidence="2">The sequence shown here is derived from an EMBL/GenBank/DDBJ whole genome shotgun (WGS) entry which is preliminary data.</text>
</comment>
<accession>A0A4U5JLN6</accession>
<evidence type="ECO:0000256" key="1">
    <source>
        <dbReference type="SAM" id="Phobius"/>
    </source>
</evidence>
<dbReference type="Proteomes" id="UP000308707">
    <property type="component" value="Unassembled WGS sequence"/>
</dbReference>
<feature type="transmembrane region" description="Helical" evidence="1">
    <location>
        <begin position="97"/>
        <end position="115"/>
    </location>
</feature>
<organism evidence="2 3">
    <name type="scientific">Luteimonas gilva</name>
    <dbReference type="NCBI Taxonomy" id="2572684"/>
    <lineage>
        <taxon>Bacteria</taxon>
        <taxon>Pseudomonadati</taxon>
        <taxon>Pseudomonadota</taxon>
        <taxon>Gammaproteobacteria</taxon>
        <taxon>Lysobacterales</taxon>
        <taxon>Lysobacteraceae</taxon>
        <taxon>Luteimonas</taxon>
    </lineage>
</organism>
<proteinExistence type="predicted"/>
<name>A0A4U5JLN6_9GAMM</name>
<keyword evidence="3" id="KW-1185">Reference proteome</keyword>
<keyword evidence="1" id="KW-0472">Membrane</keyword>
<evidence type="ECO:0000313" key="2">
    <source>
        <dbReference type="EMBL" id="TKR29431.1"/>
    </source>
</evidence>
<evidence type="ECO:0000313" key="3">
    <source>
        <dbReference type="Proteomes" id="UP000308707"/>
    </source>
</evidence>
<sequence>MARHRSVDRGEHVTPVTESRGKSLLTLLPLVAALLTAGSVCLHAIGVIAHRVFLNEMGVPPDLFPKDVTWILTNGFYVLLDRWYLLFKIYADQSWSFFLYCILFSAALLAYWQLLRWNPKKAEWAENLPAWIKAALRFFSLCLVVGGSVPGAVSLVLLLMVVVGAPGEYAGKAQAEKLRQRYAKGCSVEAPCTDVIKAGGLVMSGPVLDASQSHLAVYNPTTKQSYVIEINGIELRRIASLQSGKPAN</sequence>
<feature type="transmembrane region" description="Helical" evidence="1">
    <location>
        <begin position="135"/>
        <end position="163"/>
    </location>
</feature>
<keyword evidence="1" id="KW-1133">Transmembrane helix</keyword>
<dbReference type="AlphaFoldDB" id="A0A4U5JLN6"/>
<gene>
    <name evidence="2" type="ORF">FCE95_14885</name>
</gene>
<feature type="transmembrane region" description="Helical" evidence="1">
    <location>
        <begin position="24"/>
        <end position="48"/>
    </location>
</feature>
<dbReference type="EMBL" id="SZUA01000003">
    <property type="protein sequence ID" value="TKR29431.1"/>
    <property type="molecule type" value="Genomic_DNA"/>
</dbReference>
<keyword evidence="1" id="KW-0812">Transmembrane</keyword>
<feature type="transmembrane region" description="Helical" evidence="1">
    <location>
        <begin position="68"/>
        <end position="85"/>
    </location>
</feature>
<reference evidence="2 3" key="1">
    <citation type="submission" date="2019-04" db="EMBL/GenBank/DDBJ databases">
        <title>Reference strain of H23.</title>
        <authorList>
            <person name="Luo X."/>
        </authorList>
    </citation>
    <scope>NUCLEOTIDE SEQUENCE [LARGE SCALE GENOMIC DNA]</scope>
    <source>
        <strain evidence="2 3">H23</strain>
    </source>
</reference>